<proteinExistence type="predicted"/>
<feature type="domain" description="ABC transporter" evidence="4">
    <location>
        <begin position="6"/>
        <end position="232"/>
    </location>
</feature>
<accession>A0A8I0T634</accession>
<dbReference type="PROSITE" id="PS50893">
    <property type="entry name" value="ABC_TRANSPORTER_2"/>
    <property type="match status" value="1"/>
</dbReference>
<dbReference type="AlphaFoldDB" id="A0A8I0T634"/>
<keyword evidence="6" id="KW-1185">Reference proteome</keyword>
<evidence type="ECO:0000313" key="6">
    <source>
        <dbReference type="Proteomes" id="UP000660708"/>
    </source>
</evidence>
<dbReference type="Gene3D" id="3.40.50.300">
    <property type="entry name" value="P-loop containing nucleotide triphosphate hydrolases"/>
    <property type="match status" value="1"/>
</dbReference>
<dbReference type="InterPro" id="IPR003439">
    <property type="entry name" value="ABC_transporter-like_ATP-bd"/>
</dbReference>
<keyword evidence="1" id="KW-0813">Transport</keyword>
<dbReference type="PANTHER" id="PTHR42939:SF1">
    <property type="entry name" value="ABC TRANSPORTER ATP-BINDING PROTEIN ALBC-RELATED"/>
    <property type="match status" value="1"/>
</dbReference>
<dbReference type="SUPFAM" id="SSF52540">
    <property type="entry name" value="P-loop containing nucleoside triphosphate hydrolases"/>
    <property type="match status" value="1"/>
</dbReference>
<evidence type="ECO:0000256" key="1">
    <source>
        <dbReference type="ARBA" id="ARBA00022448"/>
    </source>
</evidence>
<dbReference type="Proteomes" id="UP000660708">
    <property type="component" value="Unassembled WGS sequence"/>
</dbReference>
<organism evidence="5 6">
    <name type="scientific">Pseudoalteromonas peptidolytica F12-50-A1</name>
    <dbReference type="NCBI Taxonomy" id="1315280"/>
    <lineage>
        <taxon>Bacteria</taxon>
        <taxon>Pseudomonadati</taxon>
        <taxon>Pseudomonadota</taxon>
        <taxon>Gammaproteobacteria</taxon>
        <taxon>Alteromonadales</taxon>
        <taxon>Pseudoalteromonadaceae</taxon>
        <taxon>Pseudoalteromonas</taxon>
    </lineage>
</organism>
<dbReference type="GO" id="GO:0016887">
    <property type="term" value="F:ATP hydrolysis activity"/>
    <property type="evidence" value="ECO:0007669"/>
    <property type="project" value="InterPro"/>
</dbReference>
<dbReference type="RefSeq" id="WP_147389272.1">
    <property type="nucleotide sequence ID" value="NZ_AQHF01000024.1"/>
</dbReference>
<gene>
    <name evidence="5" type="ORF">PPEP_a2925</name>
</gene>
<sequence>MTSPLLEFDQVNKQFAGKAVLNNINLIIEPGMVMGLLGRNGAGKTTLLRIALGLISQNTGVVRCLDSDNRQLSPACKQRIGYVPQQPCGYQGFKVNDAIALHRSFYPNWDSTLEQTWLSRLELDGNALVSNLSGGQQQSLALIMAMSYRPQLLILDEPVSSLDPIARRAFMSDLFELALDTGSGVLFSSHITSDVERIASHIAIIKDGEVLVSGELDSLKEQIKIVPNSASDPLPGATILHQSQRSTVYQASSCNLRSKKPEHNITNLEQLFVELHQ</sequence>
<dbReference type="InterPro" id="IPR051782">
    <property type="entry name" value="ABC_Transporter_VariousFunc"/>
</dbReference>
<name>A0A8I0T634_9GAMM</name>
<evidence type="ECO:0000259" key="4">
    <source>
        <dbReference type="PROSITE" id="PS50893"/>
    </source>
</evidence>
<evidence type="ECO:0000256" key="3">
    <source>
        <dbReference type="ARBA" id="ARBA00022840"/>
    </source>
</evidence>
<protein>
    <submittedName>
        <fullName evidence="5">ABC-2 type transport system ATP-binding protein</fullName>
    </submittedName>
</protein>
<comment type="caution">
    <text evidence="5">The sequence shown here is derived from an EMBL/GenBank/DDBJ whole genome shotgun (WGS) entry which is preliminary data.</text>
</comment>
<dbReference type="InterPro" id="IPR003593">
    <property type="entry name" value="AAA+_ATPase"/>
</dbReference>
<reference evidence="5 6" key="1">
    <citation type="submission" date="2015-06" db="EMBL/GenBank/DDBJ databases">
        <title>Genome sequence of Pseudoalteromonas peptidolytica.</title>
        <authorList>
            <person name="Xie B.-B."/>
            <person name="Rong J.-C."/>
            <person name="Qin Q.-L."/>
            <person name="Zhang Y.-Z."/>
        </authorList>
    </citation>
    <scope>NUCLEOTIDE SEQUENCE [LARGE SCALE GENOMIC DNA]</scope>
    <source>
        <strain evidence="5 6">F12-50-A1</strain>
    </source>
</reference>
<keyword evidence="2" id="KW-0547">Nucleotide-binding</keyword>
<dbReference type="EMBL" id="AQHF01000024">
    <property type="protein sequence ID" value="MBE0346804.1"/>
    <property type="molecule type" value="Genomic_DNA"/>
</dbReference>
<keyword evidence="3 5" id="KW-0067">ATP-binding</keyword>
<dbReference type="GO" id="GO:0005524">
    <property type="term" value="F:ATP binding"/>
    <property type="evidence" value="ECO:0007669"/>
    <property type="project" value="UniProtKB-KW"/>
</dbReference>
<dbReference type="PANTHER" id="PTHR42939">
    <property type="entry name" value="ABC TRANSPORTER ATP-BINDING PROTEIN ALBC-RELATED"/>
    <property type="match status" value="1"/>
</dbReference>
<dbReference type="Pfam" id="PF00005">
    <property type="entry name" value="ABC_tran"/>
    <property type="match status" value="1"/>
</dbReference>
<evidence type="ECO:0000313" key="5">
    <source>
        <dbReference type="EMBL" id="MBE0346804.1"/>
    </source>
</evidence>
<dbReference type="InterPro" id="IPR027417">
    <property type="entry name" value="P-loop_NTPase"/>
</dbReference>
<dbReference type="CDD" id="cd03230">
    <property type="entry name" value="ABC_DR_subfamily_A"/>
    <property type="match status" value="1"/>
</dbReference>
<evidence type="ECO:0000256" key="2">
    <source>
        <dbReference type="ARBA" id="ARBA00022741"/>
    </source>
</evidence>
<dbReference type="SMART" id="SM00382">
    <property type="entry name" value="AAA"/>
    <property type="match status" value="1"/>
</dbReference>